<organism evidence="2 3">
    <name type="scientific">Suillus plorans</name>
    <dbReference type="NCBI Taxonomy" id="116603"/>
    <lineage>
        <taxon>Eukaryota</taxon>
        <taxon>Fungi</taxon>
        <taxon>Dikarya</taxon>
        <taxon>Basidiomycota</taxon>
        <taxon>Agaricomycotina</taxon>
        <taxon>Agaricomycetes</taxon>
        <taxon>Agaricomycetidae</taxon>
        <taxon>Boletales</taxon>
        <taxon>Suillineae</taxon>
        <taxon>Suillaceae</taxon>
        <taxon>Suillus</taxon>
    </lineage>
</organism>
<dbReference type="AlphaFoldDB" id="A0A9P7AQ89"/>
<sequence>MPPVRLLQYNSGWQSQPHILPGSFRGPSPGNVKKHSTPTTSLKSRATVVGEPASNLEVSNEHQAIPELLKPNNIENVESGIQDPRNVKKHLTPATSVAKSPASAVVLESASSLGVTNEPHSILKLLKPGNIEDVESNTQDPGLRQLIISRLWNGDDGPEVEVFSNVSEEDYQYVLNAIGSDHKLVRKPSHIPSLRQIVATLPSAIHEAILVPLRTAMGIVIDSFVIPDDFEVSLPIHMGHMLDAPATAELPSSDQKYHLGIPDLVLMFQTRDAEIRPYWPFEVSVSQTSEGAITQLQKFADRNPHVLAATHINIVEARKHTSPTYEWGIENELDRRGVQIGELTRSENGGFASQSHTWFHPVTITVTTWIRPAKRRLSLKSRHPNYHATAVLYPDRDEEGLEKVQRMFQRTLERVRDTVSEHLRTEHAHDDTLLDSLQVVKEWSPPNEVVNWKKCTTQLRAAVKQTGFDRYRSWHHTFLKRVADETEDAGAGPSKKRGRIA</sequence>
<evidence type="ECO:0000256" key="1">
    <source>
        <dbReference type="SAM" id="MobiDB-lite"/>
    </source>
</evidence>
<gene>
    <name evidence="2" type="ORF">HD556DRAFT_1443797</name>
</gene>
<dbReference type="OrthoDB" id="2673121at2759"/>
<dbReference type="RefSeq" id="XP_041159813.1">
    <property type="nucleotide sequence ID" value="XM_041306684.1"/>
</dbReference>
<accession>A0A9P7AQ89</accession>
<comment type="caution">
    <text evidence="2">The sequence shown here is derived from an EMBL/GenBank/DDBJ whole genome shotgun (WGS) entry which is preliminary data.</text>
</comment>
<name>A0A9P7AQ89_9AGAM</name>
<protein>
    <submittedName>
        <fullName evidence="2">Uncharacterized protein</fullName>
    </submittedName>
</protein>
<reference evidence="2" key="1">
    <citation type="journal article" date="2020" name="New Phytol.">
        <title>Comparative genomics reveals dynamic genome evolution in host specialist ectomycorrhizal fungi.</title>
        <authorList>
            <person name="Lofgren L.A."/>
            <person name="Nguyen N.H."/>
            <person name="Vilgalys R."/>
            <person name="Ruytinx J."/>
            <person name="Liao H.L."/>
            <person name="Branco S."/>
            <person name="Kuo A."/>
            <person name="LaButti K."/>
            <person name="Lipzen A."/>
            <person name="Andreopoulos W."/>
            <person name="Pangilinan J."/>
            <person name="Riley R."/>
            <person name="Hundley H."/>
            <person name="Na H."/>
            <person name="Barry K."/>
            <person name="Grigoriev I.V."/>
            <person name="Stajich J.E."/>
            <person name="Kennedy P.G."/>
        </authorList>
    </citation>
    <scope>NUCLEOTIDE SEQUENCE</scope>
    <source>
        <strain evidence="2">S12</strain>
    </source>
</reference>
<evidence type="ECO:0000313" key="2">
    <source>
        <dbReference type="EMBL" id="KAG1793357.1"/>
    </source>
</evidence>
<dbReference type="EMBL" id="JABBWE010000031">
    <property type="protein sequence ID" value="KAG1793357.1"/>
    <property type="molecule type" value="Genomic_DNA"/>
</dbReference>
<feature type="region of interest" description="Disordered" evidence="1">
    <location>
        <begin position="17"/>
        <end position="41"/>
    </location>
</feature>
<evidence type="ECO:0000313" key="3">
    <source>
        <dbReference type="Proteomes" id="UP000719766"/>
    </source>
</evidence>
<proteinExistence type="predicted"/>
<keyword evidence="3" id="KW-1185">Reference proteome</keyword>
<dbReference type="Proteomes" id="UP000719766">
    <property type="component" value="Unassembled WGS sequence"/>
</dbReference>
<dbReference type="GeneID" id="64600448"/>